<feature type="compositionally biased region" description="Basic and acidic residues" evidence="11">
    <location>
        <begin position="152"/>
        <end position="174"/>
    </location>
</feature>
<reference evidence="13" key="1">
    <citation type="submission" date="2025-08" db="UniProtKB">
        <authorList>
            <consortium name="RefSeq"/>
        </authorList>
    </citation>
    <scope>IDENTIFICATION</scope>
</reference>
<organism evidence="12 13">
    <name type="scientific">Bombus terrestris</name>
    <name type="common">Buff-tailed bumblebee</name>
    <name type="synonym">Apis terrestris</name>
    <dbReference type="NCBI Taxonomy" id="30195"/>
    <lineage>
        <taxon>Eukaryota</taxon>
        <taxon>Metazoa</taxon>
        <taxon>Ecdysozoa</taxon>
        <taxon>Arthropoda</taxon>
        <taxon>Hexapoda</taxon>
        <taxon>Insecta</taxon>
        <taxon>Pterygota</taxon>
        <taxon>Neoptera</taxon>
        <taxon>Endopterygota</taxon>
        <taxon>Hymenoptera</taxon>
        <taxon>Apocrita</taxon>
        <taxon>Aculeata</taxon>
        <taxon>Apoidea</taxon>
        <taxon>Anthophila</taxon>
        <taxon>Apidae</taxon>
        <taxon>Bombus</taxon>
        <taxon>Bombus</taxon>
    </lineage>
</organism>
<keyword evidence="3 10" id="KW-0813">Transport</keyword>
<evidence type="ECO:0000256" key="10">
    <source>
        <dbReference type="PIRNR" id="PIRNR005514"/>
    </source>
</evidence>
<evidence type="ECO:0000256" key="6">
    <source>
        <dbReference type="ARBA" id="ARBA00022792"/>
    </source>
</evidence>
<evidence type="ECO:0000256" key="8">
    <source>
        <dbReference type="ARBA" id="ARBA00023128"/>
    </source>
</evidence>
<comment type="function">
    <text evidence="10">Mitochondrial membrane ATP synthase (F(1)F(0) ATP synthase or Complex V) produces ATP from ADP in the presence of a proton gradient across the membrane which is generated by electron transport complexes of the respiratory chain. F-type ATPases consist of two structural domains, F(1) - containing the extramembraneous catalytic core, and F(0) - containing the membrane proton channel, linked together by a central stalk and a peripheral stalk. During catalysis, ATP synthesis in the catalytic domain of F(1) is coupled via a rotary mechanism of the central stalk subunits to proton translocation.</text>
</comment>
<gene>
    <name evidence="13" type="primary">LOC100646557</name>
</gene>
<keyword evidence="6 10" id="KW-0999">Mitochondrion inner membrane</keyword>
<evidence type="ECO:0000256" key="1">
    <source>
        <dbReference type="ARBA" id="ARBA00004273"/>
    </source>
</evidence>
<dbReference type="PANTHER" id="PTHR12700">
    <property type="entry name" value="ATP SYNTHASE SUBUNIT D, MITOCHONDRIAL"/>
    <property type="match status" value="1"/>
</dbReference>
<evidence type="ECO:0000313" key="12">
    <source>
        <dbReference type="Proteomes" id="UP000835206"/>
    </source>
</evidence>
<comment type="similarity">
    <text evidence="2 10">Belongs to the ATPase d subunit family.</text>
</comment>
<dbReference type="InterPro" id="IPR036228">
    <property type="entry name" value="ATP_synth_F0_dsu_sf_mt"/>
</dbReference>
<keyword evidence="9 10" id="KW-0472">Membrane</keyword>
<dbReference type="KEGG" id="bter:100646557"/>
<keyword evidence="12" id="KW-1185">Reference proteome</keyword>
<dbReference type="SUPFAM" id="SSF161065">
    <property type="entry name" value="ATP synthase D chain-like"/>
    <property type="match status" value="1"/>
</dbReference>
<dbReference type="Pfam" id="PF05873">
    <property type="entry name" value="Mt_ATP-synt_D"/>
    <property type="match status" value="1"/>
</dbReference>
<dbReference type="GO" id="GO:0015986">
    <property type="term" value="P:proton motive force-driven ATP synthesis"/>
    <property type="evidence" value="ECO:0007669"/>
    <property type="project" value="UniProtKB-UniRule"/>
</dbReference>
<proteinExistence type="inferred from homology"/>
<evidence type="ECO:0000256" key="4">
    <source>
        <dbReference type="ARBA" id="ARBA00022547"/>
    </source>
</evidence>
<accession>A0A9B0C549</accession>
<dbReference type="GeneID" id="100646557"/>
<dbReference type="InterPro" id="IPR008689">
    <property type="entry name" value="ATP_synth_F0_dsu_mt"/>
</dbReference>
<dbReference type="OrthoDB" id="35799at2759"/>
<keyword evidence="7 10" id="KW-0406">Ion transport</keyword>
<dbReference type="RefSeq" id="XP_003400368.1">
    <property type="nucleotide sequence ID" value="XM_003400320.4"/>
</dbReference>
<dbReference type="Proteomes" id="UP000835206">
    <property type="component" value="Chromosome 14"/>
</dbReference>
<dbReference type="Gene3D" id="6.10.280.70">
    <property type="match status" value="1"/>
</dbReference>
<evidence type="ECO:0000256" key="5">
    <source>
        <dbReference type="ARBA" id="ARBA00022781"/>
    </source>
</evidence>
<dbReference type="GO" id="GO:0045259">
    <property type="term" value="C:proton-transporting ATP synthase complex"/>
    <property type="evidence" value="ECO:0007669"/>
    <property type="project" value="UniProtKB-KW"/>
</dbReference>
<dbReference type="AlphaFoldDB" id="A0A9B0C549"/>
<dbReference type="PIRSF" id="PIRSF005514">
    <property type="entry name" value="ATPase_F0_D_mt"/>
    <property type="match status" value="1"/>
</dbReference>
<name>A0A9B0C549_BOMTE</name>
<evidence type="ECO:0000256" key="2">
    <source>
        <dbReference type="ARBA" id="ARBA00006842"/>
    </source>
</evidence>
<feature type="region of interest" description="Disordered" evidence="11">
    <location>
        <begin position="151"/>
        <end position="174"/>
    </location>
</feature>
<evidence type="ECO:0000256" key="7">
    <source>
        <dbReference type="ARBA" id="ARBA00023065"/>
    </source>
</evidence>
<dbReference type="GO" id="GO:0005743">
    <property type="term" value="C:mitochondrial inner membrane"/>
    <property type="evidence" value="ECO:0007669"/>
    <property type="project" value="UniProtKB-SubCell"/>
</dbReference>
<evidence type="ECO:0000256" key="3">
    <source>
        <dbReference type="ARBA" id="ARBA00022448"/>
    </source>
</evidence>
<evidence type="ECO:0000256" key="9">
    <source>
        <dbReference type="ARBA" id="ARBA00023136"/>
    </source>
</evidence>
<evidence type="ECO:0000256" key="11">
    <source>
        <dbReference type="SAM" id="MobiDB-lite"/>
    </source>
</evidence>
<keyword evidence="8 10" id="KW-0496">Mitochondrion</keyword>
<keyword evidence="4" id="KW-0138">CF(0)</keyword>
<keyword evidence="5 10" id="KW-0375">Hydrogen ion transport</keyword>
<protein>
    <recommendedName>
        <fullName evidence="10">ATP synthase subunit d, mitochondrial</fullName>
    </recommendedName>
</protein>
<evidence type="ECO:0000313" key="13">
    <source>
        <dbReference type="RefSeq" id="XP_003400368.1"/>
    </source>
</evidence>
<comment type="subcellular location">
    <subcellularLocation>
        <location evidence="1 10">Mitochondrion inner membrane</location>
    </subcellularLocation>
</comment>
<sequence length="174" mass="19820">MSRQAIKAINWAALAERIPEAEKAALAAFKSKSDKYLQRMMANPEALPKIDWAYYKKVIVTPGLVDRFQKEYESLSIPYPADNYTAEIEAAKNETAKKIESFIQELNADIQEMHKGLDKLNDMIPFSEMTMDDYVDLKPDGCMQLDKVTTWPHDESTQEHNSNNEDSKESSSGH</sequence>
<dbReference type="GO" id="GO:0015078">
    <property type="term" value="F:proton transmembrane transporter activity"/>
    <property type="evidence" value="ECO:0007669"/>
    <property type="project" value="InterPro"/>
</dbReference>